<dbReference type="EC" id="2.7.13.3" evidence="3"/>
<evidence type="ECO:0000256" key="1">
    <source>
        <dbReference type="ARBA" id="ARBA00000085"/>
    </source>
</evidence>
<dbReference type="GO" id="GO:0005524">
    <property type="term" value="F:ATP binding"/>
    <property type="evidence" value="ECO:0007669"/>
    <property type="project" value="UniProtKB-KW"/>
</dbReference>
<dbReference type="SMART" id="SM00387">
    <property type="entry name" value="HATPase_c"/>
    <property type="match status" value="1"/>
</dbReference>
<proteinExistence type="predicted"/>
<dbReference type="PANTHER" id="PTHR44936:SF5">
    <property type="entry name" value="SENSOR HISTIDINE KINASE ENVZ"/>
    <property type="match status" value="1"/>
</dbReference>
<keyword evidence="7" id="KW-0808">Transferase</keyword>
<keyword evidence="6" id="KW-0597">Phosphoprotein</keyword>
<evidence type="ECO:0000256" key="13">
    <source>
        <dbReference type="ARBA" id="ARBA00023012"/>
    </source>
</evidence>
<evidence type="ECO:0000259" key="17">
    <source>
        <dbReference type="PROSITE" id="PS50885"/>
    </source>
</evidence>
<dbReference type="AlphaFoldDB" id="A0A8J7V249"/>
<dbReference type="CDD" id="cd00082">
    <property type="entry name" value="HisKA"/>
    <property type="match status" value="1"/>
</dbReference>
<dbReference type="InterPro" id="IPR036097">
    <property type="entry name" value="HisK_dim/P_sf"/>
</dbReference>
<dbReference type="SMART" id="SM00388">
    <property type="entry name" value="HisKA"/>
    <property type="match status" value="1"/>
</dbReference>
<dbReference type="InterPro" id="IPR036890">
    <property type="entry name" value="HATPase_C_sf"/>
</dbReference>
<evidence type="ECO:0000256" key="6">
    <source>
        <dbReference type="ARBA" id="ARBA00022553"/>
    </source>
</evidence>
<evidence type="ECO:0000259" key="16">
    <source>
        <dbReference type="PROSITE" id="PS50109"/>
    </source>
</evidence>
<keyword evidence="10" id="KW-0418">Kinase</keyword>
<feature type="domain" description="Histidine kinase" evidence="16">
    <location>
        <begin position="243"/>
        <end position="439"/>
    </location>
</feature>
<evidence type="ECO:0000313" key="19">
    <source>
        <dbReference type="Proteomes" id="UP000672602"/>
    </source>
</evidence>
<keyword evidence="11" id="KW-0067">ATP-binding</keyword>
<evidence type="ECO:0000256" key="12">
    <source>
        <dbReference type="ARBA" id="ARBA00022989"/>
    </source>
</evidence>
<evidence type="ECO:0000256" key="7">
    <source>
        <dbReference type="ARBA" id="ARBA00022679"/>
    </source>
</evidence>
<dbReference type="PANTHER" id="PTHR44936">
    <property type="entry name" value="SENSOR PROTEIN CREC"/>
    <property type="match status" value="1"/>
</dbReference>
<dbReference type="Pfam" id="PF00512">
    <property type="entry name" value="HisKA"/>
    <property type="match status" value="1"/>
</dbReference>
<keyword evidence="12 15" id="KW-1133">Transmembrane helix</keyword>
<evidence type="ECO:0000256" key="15">
    <source>
        <dbReference type="SAM" id="Phobius"/>
    </source>
</evidence>
<evidence type="ECO:0000256" key="2">
    <source>
        <dbReference type="ARBA" id="ARBA00004429"/>
    </source>
</evidence>
<evidence type="ECO:0000256" key="3">
    <source>
        <dbReference type="ARBA" id="ARBA00012438"/>
    </source>
</evidence>
<keyword evidence="9" id="KW-0547">Nucleotide-binding</keyword>
<dbReference type="Pfam" id="PF02518">
    <property type="entry name" value="HATPase_c"/>
    <property type="match status" value="1"/>
</dbReference>
<evidence type="ECO:0000256" key="5">
    <source>
        <dbReference type="ARBA" id="ARBA00022519"/>
    </source>
</evidence>
<organism evidence="18 19">
    <name type="scientific">Marivibrio halodurans</name>
    <dbReference type="NCBI Taxonomy" id="2039722"/>
    <lineage>
        <taxon>Bacteria</taxon>
        <taxon>Pseudomonadati</taxon>
        <taxon>Pseudomonadota</taxon>
        <taxon>Alphaproteobacteria</taxon>
        <taxon>Rhodospirillales</taxon>
        <taxon>Rhodospirillaceae</taxon>
        <taxon>Marivibrio</taxon>
    </lineage>
</organism>
<keyword evidence="14 15" id="KW-0472">Membrane</keyword>
<dbReference type="SUPFAM" id="SSF47384">
    <property type="entry name" value="Homodimeric domain of signal transducing histidine kinase"/>
    <property type="match status" value="1"/>
</dbReference>
<dbReference type="Gene3D" id="1.10.287.130">
    <property type="match status" value="1"/>
</dbReference>
<evidence type="ECO:0000256" key="9">
    <source>
        <dbReference type="ARBA" id="ARBA00022741"/>
    </source>
</evidence>
<comment type="caution">
    <text evidence="18">The sequence shown here is derived from an EMBL/GenBank/DDBJ whole genome shotgun (WGS) entry which is preliminary data.</text>
</comment>
<dbReference type="PROSITE" id="PS50885">
    <property type="entry name" value="HAMP"/>
    <property type="match status" value="1"/>
</dbReference>
<comment type="subcellular location">
    <subcellularLocation>
        <location evidence="2">Cell inner membrane</location>
        <topology evidence="2">Multi-pass membrane protein</topology>
    </subcellularLocation>
</comment>
<keyword evidence="8 15" id="KW-0812">Transmembrane</keyword>
<feature type="transmembrane region" description="Helical" evidence="15">
    <location>
        <begin position="160"/>
        <end position="181"/>
    </location>
</feature>
<feature type="transmembrane region" description="Helical" evidence="15">
    <location>
        <begin position="20"/>
        <end position="39"/>
    </location>
</feature>
<dbReference type="CDD" id="cd06225">
    <property type="entry name" value="HAMP"/>
    <property type="match status" value="1"/>
</dbReference>
<sequence>MNIRAWIKGFLPRTLLGRSLLIIVSPLILLQVVSAYIFYDRHWDTITWRLTSSLAGDIANVMQQVRREPDAAERIFEDAARSMELKLSLEPGEILPNQEEQKRYGFIDALLAKALDERVKRPYRIDSTQFEDRVVIDVQLADAVLSVVVPGSRLFSSTTYIFILWMIGTSLILFAVASVFMRNQVRPLRRLARAVDSFGKGREPEEEYKLEGALEVRQAAAAFNLMAERIRRQIRQRTDMLSGVSHDLRTPLTRMRLQLAMLRDDPESRELKENVLEMEKMIEGYLTFARGEGGEASMETDLSDLVIDVAEKWKAGGISIDCHVEGRIITWIKPNAFRRCVDNLVANASRYGKTVWLRAGKRGDAIEVTVDDDGPGIPADSREDAFRPFYRLDRSRNPETGGTGLGLSISLDVARVHGGDLTLEDSPHGGLRARIRLPM</sequence>
<dbReference type="SUPFAM" id="SSF55874">
    <property type="entry name" value="ATPase domain of HSP90 chaperone/DNA topoisomerase II/histidine kinase"/>
    <property type="match status" value="1"/>
</dbReference>
<evidence type="ECO:0000256" key="14">
    <source>
        <dbReference type="ARBA" id="ARBA00023136"/>
    </source>
</evidence>
<evidence type="ECO:0000256" key="4">
    <source>
        <dbReference type="ARBA" id="ARBA00022475"/>
    </source>
</evidence>
<keyword evidence="19" id="KW-1185">Reference proteome</keyword>
<evidence type="ECO:0000256" key="8">
    <source>
        <dbReference type="ARBA" id="ARBA00022692"/>
    </source>
</evidence>
<feature type="domain" description="HAMP" evidence="17">
    <location>
        <begin position="182"/>
        <end position="235"/>
    </location>
</feature>
<evidence type="ECO:0000313" key="18">
    <source>
        <dbReference type="EMBL" id="MBP5858466.1"/>
    </source>
</evidence>
<dbReference type="InterPro" id="IPR003661">
    <property type="entry name" value="HisK_dim/P_dom"/>
</dbReference>
<evidence type="ECO:0000256" key="10">
    <source>
        <dbReference type="ARBA" id="ARBA00022777"/>
    </source>
</evidence>
<dbReference type="InterPro" id="IPR050980">
    <property type="entry name" value="2C_sensor_his_kinase"/>
</dbReference>
<dbReference type="EMBL" id="JAGMWN010000008">
    <property type="protein sequence ID" value="MBP5858466.1"/>
    <property type="molecule type" value="Genomic_DNA"/>
</dbReference>
<dbReference type="InterPro" id="IPR003660">
    <property type="entry name" value="HAMP_dom"/>
</dbReference>
<dbReference type="InterPro" id="IPR005467">
    <property type="entry name" value="His_kinase_dom"/>
</dbReference>
<keyword evidence="4" id="KW-1003">Cell membrane</keyword>
<dbReference type="SMART" id="SM00304">
    <property type="entry name" value="HAMP"/>
    <property type="match status" value="1"/>
</dbReference>
<dbReference type="Proteomes" id="UP000672602">
    <property type="component" value="Unassembled WGS sequence"/>
</dbReference>
<dbReference type="InterPro" id="IPR004358">
    <property type="entry name" value="Sig_transdc_His_kin-like_C"/>
</dbReference>
<dbReference type="PROSITE" id="PS50109">
    <property type="entry name" value="HIS_KIN"/>
    <property type="match status" value="1"/>
</dbReference>
<dbReference type="InterPro" id="IPR003594">
    <property type="entry name" value="HATPase_dom"/>
</dbReference>
<dbReference type="GO" id="GO:0000155">
    <property type="term" value="F:phosphorelay sensor kinase activity"/>
    <property type="evidence" value="ECO:0007669"/>
    <property type="project" value="InterPro"/>
</dbReference>
<comment type="catalytic activity">
    <reaction evidence="1">
        <text>ATP + protein L-histidine = ADP + protein N-phospho-L-histidine.</text>
        <dbReference type="EC" id="2.7.13.3"/>
    </reaction>
</comment>
<gene>
    <name evidence="18" type="ORF">KAJ83_15705</name>
</gene>
<keyword evidence="13" id="KW-0902">Two-component regulatory system</keyword>
<reference evidence="18" key="1">
    <citation type="submission" date="2021-04" db="EMBL/GenBank/DDBJ databases">
        <authorList>
            <person name="Zhang D.-C."/>
        </authorList>
    </citation>
    <scope>NUCLEOTIDE SEQUENCE</scope>
    <source>
        <strain evidence="18">CGMCC 1.15697</strain>
    </source>
</reference>
<dbReference type="Gene3D" id="3.30.565.10">
    <property type="entry name" value="Histidine kinase-like ATPase, C-terminal domain"/>
    <property type="match status" value="1"/>
</dbReference>
<dbReference type="GO" id="GO:0005886">
    <property type="term" value="C:plasma membrane"/>
    <property type="evidence" value="ECO:0007669"/>
    <property type="project" value="UniProtKB-SubCell"/>
</dbReference>
<dbReference type="PRINTS" id="PR00344">
    <property type="entry name" value="BCTRLSENSOR"/>
</dbReference>
<name>A0A8J7V249_9PROT</name>
<dbReference type="Gene3D" id="6.10.340.10">
    <property type="match status" value="1"/>
</dbReference>
<dbReference type="RefSeq" id="WP_210683053.1">
    <property type="nucleotide sequence ID" value="NZ_JAGMWN010000008.1"/>
</dbReference>
<accession>A0A8J7V249</accession>
<evidence type="ECO:0000256" key="11">
    <source>
        <dbReference type="ARBA" id="ARBA00022840"/>
    </source>
</evidence>
<dbReference type="Pfam" id="PF00672">
    <property type="entry name" value="HAMP"/>
    <property type="match status" value="1"/>
</dbReference>
<keyword evidence="5" id="KW-0997">Cell inner membrane</keyword>
<protein>
    <recommendedName>
        <fullName evidence="3">histidine kinase</fullName>
        <ecNumber evidence="3">2.7.13.3</ecNumber>
    </recommendedName>
</protein>